<comment type="caution">
    <text evidence="3">The sequence shown here is derived from an EMBL/GenBank/DDBJ whole genome shotgun (WGS) entry which is preliminary data.</text>
</comment>
<evidence type="ECO:0000256" key="1">
    <source>
        <dbReference type="SAM" id="Coils"/>
    </source>
</evidence>
<feature type="coiled-coil region" evidence="1">
    <location>
        <begin position="532"/>
        <end position="600"/>
    </location>
</feature>
<dbReference type="RefSeq" id="WP_313977498.1">
    <property type="nucleotide sequence ID" value="NZ_JASJOS010000004.1"/>
</dbReference>
<dbReference type="InterPro" id="IPR007139">
    <property type="entry name" value="DUF349"/>
</dbReference>
<evidence type="ECO:0000313" key="3">
    <source>
        <dbReference type="EMBL" id="MDJ1480645.1"/>
    </source>
</evidence>
<accession>A0AAE3QKK9</accession>
<dbReference type="Proteomes" id="UP001241110">
    <property type="component" value="Unassembled WGS sequence"/>
</dbReference>
<reference evidence="3" key="1">
    <citation type="submission" date="2023-05" db="EMBL/GenBank/DDBJ databases">
        <authorList>
            <person name="Zhang X."/>
        </authorList>
    </citation>
    <scope>NUCLEOTIDE SEQUENCE</scope>
    <source>
        <strain evidence="3">YF14B1</strain>
    </source>
</reference>
<sequence>MNTEQINAENEELDKSQSETLEAEHEHVEEHHIDYASFTKKDFVKLAEDALAGQDQKQIDEVMRHAKPVFDEMKEVEKNLALEKFIASGGDKEDFEYKYDGLTVRFENLCRQLKEKKVKWIQDQERSKEQNLQAKAALLERLRQLVDSEESNASVAELKKIQAEWKTTGPVPQAQGQELWANFNALVERFYSNRSIYFELKELDRKKNLELKADICEKAEKLAQQDASSAVVKELNELHEEFKHVGPVPREEQDAIWQRFKAASDVVYNKRKEQMEAVRQQMEQHVSAKLALCTEVEPYAAFQSDKISDWNDKTKEILEIQKRWDAIGLLPREKAKEINKRFWAAFKQFFHHKNEFFRHLEAAREENLKIKTSLCEQVEALKDNDDFEATADKIKELQQRWKEVGPVSEKFRDAIFERFKQACDAFFERRRGQRNQTEREFEKNLEVKLNICAQIEKLAEEKSTDVAAFEALREQYEAAGFVPRKNMDSIRKRYSEAVKKFLENTQGLSDTERAKAILTSELKISKNNPHAARDLQRKEQAMRRKITQLENDIALWKNNLEFFANSKNADAFRKDFTSKIEAAEKELSELKQQIKLFYDL</sequence>
<feature type="coiled-coil region" evidence="1">
    <location>
        <begin position="132"/>
        <end position="159"/>
    </location>
</feature>
<feature type="region of interest" description="Disordered" evidence="2">
    <location>
        <begin position="1"/>
        <end position="27"/>
    </location>
</feature>
<dbReference type="EMBL" id="JASJOS010000004">
    <property type="protein sequence ID" value="MDJ1480645.1"/>
    <property type="molecule type" value="Genomic_DNA"/>
</dbReference>
<proteinExistence type="predicted"/>
<evidence type="ECO:0000313" key="4">
    <source>
        <dbReference type="Proteomes" id="UP001241110"/>
    </source>
</evidence>
<gene>
    <name evidence="3" type="ORF">QNI16_09130</name>
</gene>
<protein>
    <submittedName>
        <fullName evidence="3">DUF349 domain-containing protein</fullName>
    </submittedName>
</protein>
<organism evidence="3 4">
    <name type="scientific">Xanthocytophaga flava</name>
    <dbReference type="NCBI Taxonomy" id="3048013"/>
    <lineage>
        <taxon>Bacteria</taxon>
        <taxon>Pseudomonadati</taxon>
        <taxon>Bacteroidota</taxon>
        <taxon>Cytophagia</taxon>
        <taxon>Cytophagales</taxon>
        <taxon>Rhodocytophagaceae</taxon>
        <taxon>Xanthocytophaga</taxon>
    </lineage>
</organism>
<dbReference type="AlphaFoldDB" id="A0AAE3QKK9"/>
<dbReference type="Pfam" id="PF03993">
    <property type="entry name" value="DUF349"/>
    <property type="match status" value="5"/>
</dbReference>
<keyword evidence="1" id="KW-0175">Coiled coil</keyword>
<feature type="compositionally biased region" description="Basic and acidic residues" evidence="2">
    <location>
        <begin position="13"/>
        <end position="27"/>
    </location>
</feature>
<name>A0AAE3QKK9_9BACT</name>
<evidence type="ECO:0000256" key="2">
    <source>
        <dbReference type="SAM" id="MobiDB-lite"/>
    </source>
</evidence>